<name>A0A8D9B8B8_9HEMI</name>
<evidence type="ECO:0000313" key="2">
    <source>
        <dbReference type="EMBL" id="CAG6778547.1"/>
    </source>
</evidence>
<accession>A0A8D9B8B8</accession>
<keyword evidence="1" id="KW-0812">Transmembrane</keyword>
<dbReference type="EMBL" id="HBUF01610110">
    <property type="protein sequence ID" value="CAG6778547.1"/>
    <property type="molecule type" value="Transcribed_RNA"/>
</dbReference>
<dbReference type="EMBL" id="HBUF01610109">
    <property type="protein sequence ID" value="CAG6778546.1"/>
    <property type="molecule type" value="Transcribed_RNA"/>
</dbReference>
<feature type="transmembrane region" description="Helical" evidence="1">
    <location>
        <begin position="114"/>
        <end position="137"/>
    </location>
</feature>
<sequence length="141" mass="15436">MGAFCMKVITFCTDSFESFSIWVMVCSVGEKSWLRSVVWVGQVVRICLIVRRSPHSQDGGSSLFNLYCWVRRLCPVLNLTSVVSTLLDLLNEVSHVAGRGLISESLVVLPSKEFFHPASVACLIATATSLAVIVSYVGMFG</sequence>
<keyword evidence="1" id="KW-1133">Transmembrane helix</keyword>
<organism evidence="2">
    <name type="scientific">Cacopsylla melanoneura</name>
    <dbReference type="NCBI Taxonomy" id="428564"/>
    <lineage>
        <taxon>Eukaryota</taxon>
        <taxon>Metazoa</taxon>
        <taxon>Ecdysozoa</taxon>
        <taxon>Arthropoda</taxon>
        <taxon>Hexapoda</taxon>
        <taxon>Insecta</taxon>
        <taxon>Pterygota</taxon>
        <taxon>Neoptera</taxon>
        <taxon>Paraneoptera</taxon>
        <taxon>Hemiptera</taxon>
        <taxon>Sternorrhyncha</taxon>
        <taxon>Psylloidea</taxon>
        <taxon>Psyllidae</taxon>
        <taxon>Psyllinae</taxon>
        <taxon>Cacopsylla</taxon>
    </lineage>
</organism>
<protein>
    <submittedName>
        <fullName evidence="2">Uncharacterized protein</fullName>
    </submittedName>
</protein>
<proteinExistence type="predicted"/>
<reference evidence="2" key="1">
    <citation type="submission" date="2021-05" db="EMBL/GenBank/DDBJ databases">
        <authorList>
            <person name="Alioto T."/>
            <person name="Alioto T."/>
            <person name="Gomez Garrido J."/>
        </authorList>
    </citation>
    <scope>NUCLEOTIDE SEQUENCE</scope>
</reference>
<evidence type="ECO:0000256" key="1">
    <source>
        <dbReference type="SAM" id="Phobius"/>
    </source>
</evidence>
<keyword evidence="1" id="KW-0472">Membrane</keyword>
<dbReference type="AlphaFoldDB" id="A0A8D9B8B8"/>